<sequence>MKFIIFLLFVLIIGAGIIFLMSYYEQKISTLHRELVISKNQFSKLKLEYKKLDSFKNNCSITFLNLDQNYGIVSKDSILHLSPNEISPILQKLSIAMEVRILEKVLSDDFTWYYIALPLESNINSRGWVLESCFSNLSSSSTDVIKC</sequence>
<dbReference type="OrthoDB" id="1925115at2"/>
<keyword evidence="1" id="KW-0472">Membrane</keyword>
<reference evidence="2 3" key="1">
    <citation type="submission" date="2016-10" db="EMBL/GenBank/DDBJ databases">
        <authorList>
            <person name="de Groot N.N."/>
        </authorList>
    </citation>
    <scope>NUCLEOTIDE SEQUENCE [LARGE SCALE GENOMIC DNA]</scope>
    <source>
        <strain evidence="2 3">DSM 12992</strain>
    </source>
</reference>
<keyword evidence="1" id="KW-1133">Transmembrane helix</keyword>
<evidence type="ECO:0000313" key="2">
    <source>
        <dbReference type="EMBL" id="SFD43413.1"/>
    </source>
</evidence>
<proteinExistence type="predicted"/>
<gene>
    <name evidence="2" type="ORF">SAMN05421842_14811</name>
</gene>
<dbReference type="Proteomes" id="UP000199263">
    <property type="component" value="Unassembled WGS sequence"/>
</dbReference>
<dbReference type="AlphaFoldDB" id="A0A1I1SHT7"/>
<dbReference type="EMBL" id="FOMG01000048">
    <property type="protein sequence ID" value="SFD43413.1"/>
    <property type="molecule type" value="Genomic_DNA"/>
</dbReference>
<evidence type="ECO:0008006" key="4">
    <source>
        <dbReference type="Google" id="ProtNLM"/>
    </source>
</evidence>
<feature type="transmembrane region" description="Helical" evidence="1">
    <location>
        <begin position="6"/>
        <end position="24"/>
    </location>
</feature>
<evidence type="ECO:0000313" key="3">
    <source>
        <dbReference type="Proteomes" id="UP000199263"/>
    </source>
</evidence>
<name>A0A1I1SHT7_9CLOT</name>
<protein>
    <recommendedName>
        <fullName evidence="4">SH3 domain-containing protein</fullName>
    </recommendedName>
</protein>
<accession>A0A1I1SHT7</accession>
<organism evidence="2 3">
    <name type="scientific">Clostridium uliginosum</name>
    <dbReference type="NCBI Taxonomy" id="119641"/>
    <lineage>
        <taxon>Bacteria</taxon>
        <taxon>Bacillati</taxon>
        <taxon>Bacillota</taxon>
        <taxon>Clostridia</taxon>
        <taxon>Eubacteriales</taxon>
        <taxon>Clostridiaceae</taxon>
        <taxon>Clostridium</taxon>
    </lineage>
</organism>
<keyword evidence="3" id="KW-1185">Reference proteome</keyword>
<evidence type="ECO:0000256" key="1">
    <source>
        <dbReference type="SAM" id="Phobius"/>
    </source>
</evidence>
<keyword evidence="1" id="KW-0812">Transmembrane</keyword>
<dbReference type="RefSeq" id="WP_090094422.1">
    <property type="nucleotide sequence ID" value="NZ_FOMG01000048.1"/>
</dbReference>